<name>A0ABU7ACR5_9TELE</name>
<dbReference type="Proteomes" id="UP001345963">
    <property type="component" value="Unassembled WGS sequence"/>
</dbReference>
<dbReference type="EMBL" id="JAHUTI010010868">
    <property type="protein sequence ID" value="MED6235788.1"/>
    <property type="molecule type" value="Genomic_DNA"/>
</dbReference>
<organism evidence="1 2">
    <name type="scientific">Ataeniobius toweri</name>
    <dbReference type="NCBI Taxonomy" id="208326"/>
    <lineage>
        <taxon>Eukaryota</taxon>
        <taxon>Metazoa</taxon>
        <taxon>Chordata</taxon>
        <taxon>Craniata</taxon>
        <taxon>Vertebrata</taxon>
        <taxon>Euteleostomi</taxon>
        <taxon>Actinopterygii</taxon>
        <taxon>Neopterygii</taxon>
        <taxon>Teleostei</taxon>
        <taxon>Neoteleostei</taxon>
        <taxon>Acanthomorphata</taxon>
        <taxon>Ovalentaria</taxon>
        <taxon>Atherinomorphae</taxon>
        <taxon>Cyprinodontiformes</taxon>
        <taxon>Goodeidae</taxon>
        <taxon>Ataeniobius</taxon>
    </lineage>
</organism>
<keyword evidence="2" id="KW-1185">Reference proteome</keyword>
<accession>A0ABU7ACR5</accession>
<comment type="caution">
    <text evidence="1">The sequence shown here is derived from an EMBL/GenBank/DDBJ whole genome shotgun (WGS) entry which is preliminary data.</text>
</comment>
<sequence>MPLLTAKPPSPTFPFLHSASTQYRLCCCSSTQFCAQAVSADPSSQWHNTAKYHSKAQWPLLSENILFEASQWQEEGYSPNFNNLD</sequence>
<evidence type="ECO:0000313" key="2">
    <source>
        <dbReference type="Proteomes" id="UP001345963"/>
    </source>
</evidence>
<proteinExistence type="predicted"/>
<reference evidence="1 2" key="1">
    <citation type="submission" date="2021-07" db="EMBL/GenBank/DDBJ databases">
        <authorList>
            <person name="Palmer J.M."/>
        </authorList>
    </citation>
    <scope>NUCLEOTIDE SEQUENCE [LARGE SCALE GENOMIC DNA]</scope>
    <source>
        <strain evidence="1 2">AT_MEX2019</strain>
        <tissue evidence="1">Muscle</tissue>
    </source>
</reference>
<gene>
    <name evidence="1" type="ORF">ATANTOWER_000356</name>
</gene>
<evidence type="ECO:0000313" key="1">
    <source>
        <dbReference type="EMBL" id="MED6235788.1"/>
    </source>
</evidence>
<protein>
    <submittedName>
        <fullName evidence="1">Uncharacterized protein</fullName>
    </submittedName>
</protein>